<keyword evidence="3" id="KW-1185">Reference proteome</keyword>
<dbReference type="Proteomes" id="UP000294498">
    <property type="component" value="Unassembled WGS sequence"/>
</dbReference>
<protein>
    <submittedName>
        <fullName evidence="2">Uncharacterized protein</fullName>
    </submittedName>
</protein>
<feature type="compositionally biased region" description="Low complexity" evidence="1">
    <location>
        <begin position="105"/>
        <end position="127"/>
    </location>
</feature>
<dbReference type="InterPro" id="IPR044929">
    <property type="entry name" value="DNA/RNA_non-sp_Endonuclease_sf"/>
</dbReference>
<reference evidence="2 3" key="1">
    <citation type="submission" date="2019-03" db="EMBL/GenBank/DDBJ databases">
        <title>Genomic Encyclopedia of Type Strains, Phase IV (KMG-IV): sequencing the most valuable type-strain genomes for metagenomic binning, comparative biology and taxonomic classification.</title>
        <authorList>
            <person name="Goeker M."/>
        </authorList>
    </citation>
    <scope>NUCLEOTIDE SEQUENCE [LARGE SCALE GENOMIC DNA]</scope>
    <source>
        <strain evidence="2 3">DSM 100059</strain>
    </source>
</reference>
<dbReference type="OrthoDB" id="9885984at2"/>
<proteinExistence type="predicted"/>
<evidence type="ECO:0000256" key="1">
    <source>
        <dbReference type="SAM" id="MobiDB-lite"/>
    </source>
</evidence>
<dbReference type="RefSeq" id="WP_133994963.1">
    <property type="nucleotide sequence ID" value="NZ_SODV01000001.1"/>
</dbReference>
<feature type="region of interest" description="Disordered" evidence="1">
    <location>
        <begin position="105"/>
        <end position="139"/>
    </location>
</feature>
<sequence>MQKNVAHQTRVPSIAAANRVSAGAAKAMPAVSRPPVAQRVLDEDDTDRLRGLITEFFDSMAHPPDQDLQNEFFDELVAGYDAIEEVPMPFDEAYAQFMSARVTAPAPSSSSSPSLTTFSSSTSSTSSVKKEPKESKQEAYAISAEDEALFSSMDLSSFGRTTDATTTTSSSSSVLVSPAPAPAYTSVVEMQAALNTGLRGQLKYKELKAAVLEAAEAIVKKSKVEPLPREAIAELSAATGAFLDANAEGQRIAGQKALPNKRNLEAAEKDKMQAAIDQFRKVLGVEFRRPVDMLETPGATVTKTDAQGGTHTLGTNNTIVTGKIGAAKGRDAHTMSASIYLTKQYGLTGHNAFVAGHLVTKGAGGKDNDENLTPIASGFNQGGLRTPESEAEKMMRANKVLSYAATANYGRAGKDGSLVPFAAKDLEMIPTSITVKVVERGLRAGGDPTTIVDWSEELRVAFNEPVPFSLRDVLPSL</sequence>
<comment type="caution">
    <text evidence="2">The sequence shown here is derived from an EMBL/GenBank/DDBJ whole genome shotgun (WGS) entry which is preliminary data.</text>
</comment>
<dbReference type="EMBL" id="SODV01000001">
    <property type="protein sequence ID" value="TDX02346.1"/>
    <property type="molecule type" value="Genomic_DNA"/>
</dbReference>
<evidence type="ECO:0000313" key="2">
    <source>
        <dbReference type="EMBL" id="TDX02346.1"/>
    </source>
</evidence>
<evidence type="ECO:0000313" key="3">
    <source>
        <dbReference type="Proteomes" id="UP000294498"/>
    </source>
</evidence>
<dbReference type="AlphaFoldDB" id="A0A4R8DW99"/>
<feature type="compositionally biased region" description="Basic and acidic residues" evidence="1">
    <location>
        <begin position="128"/>
        <end position="137"/>
    </location>
</feature>
<name>A0A4R8DW99_9BACT</name>
<dbReference type="Gene3D" id="3.40.570.10">
    <property type="entry name" value="Extracellular Endonuclease, subunit A"/>
    <property type="match status" value="1"/>
</dbReference>
<accession>A0A4R8DW99</accession>
<organism evidence="2 3">
    <name type="scientific">Dinghuibacter silviterrae</name>
    <dbReference type="NCBI Taxonomy" id="1539049"/>
    <lineage>
        <taxon>Bacteria</taxon>
        <taxon>Pseudomonadati</taxon>
        <taxon>Bacteroidota</taxon>
        <taxon>Chitinophagia</taxon>
        <taxon>Chitinophagales</taxon>
        <taxon>Chitinophagaceae</taxon>
        <taxon>Dinghuibacter</taxon>
    </lineage>
</organism>
<gene>
    <name evidence="2" type="ORF">EDB95_3404</name>
</gene>